<dbReference type="PANTHER" id="PTHR10656:SF69">
    <property type="entry name" value="MAB-21-LIKE HHH_H2TH-LIKE DOMAIN-CONTAINING PROTEIN"/>
    <property type="match status" value="1"/>
</dbReference>
<evidence type="ECO:0000259" key="2">
    <source>
        <dbReference type="Pfam" id="PF03281"/>
    </source>
</evidence>
<dbReference type="EMBL" id="VSWD01000006">
    <property type="protein sequence ID" value="KAK3100094.1"/>
    <property type="molecule type" value="Genomic_DNA"/>
</dbReference>
<comment type="similarity">
    <text evidence="1">Belongs to the mab-21 family.</text>
</comment>
<protein>
    <recommendedName>
        <fullName evidence="6">Mab-21-like HhH/H2TH-like domain-containing protein</fullName>
    </recommendedName>
</protein>
<feature type="domain" description="Mab-21-like HhH/H2TH-like" evidence="3">
    <location>
        <begin position="237"/>
        <end position="322"/>
    </location>
</feature>
<evidence type="ECO:0000313" key="4">
    <source>
        <dbReference type="EMBL" id="KAK3100094.1"/>
    </source>
</evidence>
<evidence type="ECO:0000259" key="3">
    <source>
        <dbReference type="Pfam" id="PF20266"/>
    </source>
</evidence>
<name>A0AA88Y8F8_PINIB</name>
<dbReference type="Pfam" id="PF03281">
    <property type="entry name" value="Mab-21"/>
    <property type="match status" value="1"/>
</dbReference>
<evidence type="ECO:0008006" key="6">
    <source>
        <dbReference type="Google" id="ProtNLM"/>
    </source>
</evidence>
<accession>A0AA88Y8F8</accession>
<dbReference type="InterPro" id="IPR024810">
    <property type="entry name" value="MAB21L/cGLR"/>
</dbReference>
<comment type="caution">
    <text evidence="4">The sequence shown here is derived from an EMBL/GenBank/DDBJ whole genome shotgun (WGS) entry which is preliminary data.</text>
</comment>
<organism evidence="4 5">
    <name type="scientific">Pinctada imbricata</name>
    <name type="common">Atlantic pearl-oyster</name>
    <name type="synonym">Pinctada martensii</name>
    <dbReference type="NCBI Taxonomy" id="66713"/>
    <lineage>
        <taxon>Eukaryota</taxon>
        <taxon>Metazoa</taxon>
        <taxon>Spiralia</taxon>
        <taxon>Lophotrochozoa</taxon>
        <taxon>Mollusca</taxon>
        <taxon>Bivalvia</taxon>
        <taxon>Autobranchia</taxon>
        <taxon>Pteriomorphia</taxon>
        <taxon>Pterioida</taxon>
        <taxon>Pterioidea</taxon>
        <taxon>Pteriidae</taxon>
        <taxon>Pinctada</taxon>
    </lineage>
</organism>
<dbReference type="InterPro" id="IPR046903">
    <property type="entry name" value="Mab-21-like_nuc_Trfase"/>
</dbReference>
<dbReference type="Pfam" id="PF20266">
    <property type="entry name" value="Mab-21_C"/>
    <property type="match status" value="1"/>
</dbReference>
<dbReference type="InterPro" id="IPR046906">
    <property type="entry name" value="Mab-21_HhH/H2TH-like"/>
</dbReference>
<keyword evidence="5" id="KW-1185">Reference proteome</keyword>
<dbReference type="Proteomes" id="UP001186944">
    <property type="component" value="Unassembled WGS sequence"/>
</dbReference>
<sequence length="431" mass="49698">MSIYITLTYLFGTELILNLRRQLVLLRERLKSYGNDNLHYICSGSLGEGVAYPPSDDDLMVYRTGRRVVSKPQEGTQDGDVVMARINGSPGYCLLLDIRNCYPQNVQCDSDGIPFVSSSLWKEHINPPREDCYIHGPCHTFAVGDDEYDVASVIPCSFWPDIACDWISRKRSHGWPSHDTIQDIVRDKCHVVPIGDPDSPLQQHAWRISFSVAERTLMHSLNHVQFLTYNLLRLTLKRIIDKKFPGIICSYFMKTTLFYTIEKTSAQLWTAHNLEACFKVCLSTLYDFIDNINCPNYFIPEYNMIKRKVNRTNRQELLDTIRNIHSTDTESILSICGEPSNMYLEERLSLQIMEWRFDREIYDSVHVVKLTSVIYDVITETTVSSMCKFVHFLLGKGTFSRYVVSGILLQRLVVCCCLKLMDTFVRLAKCK</sequence>
<gene>
    <name evidence="4" type="ORF">FSP39_014649</name>
</gene>
<reference evidence="4" key="1">
    <citation type="submission" date="2019-08" db="EMBL/GenBank/DDBJ databases">
        <title>The improved chromosome-level genome for the pearl oyster Pinctada fucata martensii using PacBio sequencing and Hi-C.</title>
        <authorList>
            <person name="Zheng Z."/>
        </authorList>
    </citation>
    <scope>NUCLEOTIDE SEQUENCE</scope>
    <source>
        <strain evidence="4">ZZ-2019</strain>
        <tissue evidence="4">Adductor muscle</tissue>
    </source>
</reference>
<dbReference type="SMART" id="SM01265">
    <property type="entry name" value="Mab-21"/>
    <property type="match status" value="1"/>
</dbReference>
<dbReference type="Gene3D" id="1.10.1410.40">
    <property type="match status" value="1"/>
</dbReference>
<feature type="domain" description="Mab-21-like nucleotidyltransferase" evidence="2">
    <location>
        <begin position="136"/>
        <end position="219"/>
    </location>
</feature>
<proteinExistence type="inferred from homology"/>
<evidence type="ECO:0000256" key="1">
    <source>
        <dbReference type="ARBA" id="ARBA00008307"/>
    </source>
</evidence>
<evidence type="ECO:0000313" key="5">
    <source>
        <dbReference type="Proteomes" id="UP001186944"/>
    </source>
</evidence>
<dbReference type="PANTHER" id="PTHR10656">
    <property type="entry name" value="CELL FATE DETERMINING PROTEIN MAB21-RELATED"/>
    <property type="match status" value="1"/>
</dbReference>
<dbReference type="AlphaFoldDB" id="A0AA88Y8F8"/>